<organism evidence="1 2">
    <name type="scientific">Phlebotomus papatasi</name>
    <name type="common">Sandfly</name>
    <dbReference type="NCBI Taxonomy" id="29031"/>
    <lineage>
        <taxon>Eukaryota</taxon>
        <taxon>Metazoa</taxon>
        <taxon>Ecdysozoa</taxon>
        <taxon>Arthropoda</taxon>
        <taxon>Hexapoda</taxon>
        <taxon>Insecta</taxon>
        <taxon>Pterygota</taxon>
        <taxon>Neoptera</taxon>
        <taxon>Endopterygota</taxon>
        <taxon>Diptera</taxon>
        <taxon>Nematocera</taxon>
        <taxon>Psychodoidea</taxon>
        <taxon>Psychodidae</taxon>
        <taxon>Phlebotomus</taxon>
        <taxon>Phlebotomus</taxon>
    </lineage>
</organism>
<proteinExistence type="predicted"/>
<dbReference type="Proteomes" id="UP000092462">
    <property type="component" value="Unassembled WGS sequence"/>
</dbReference>
<evidence type="ECO:0000313" key="2">
    <source>
        <dbReference type="Proteomes" id="UP000092462"/>
    </source>
</evidence>
<dbReference type="EnsemblMetazoa" id="PPAI002888-RA">
    <property type="protein sequence ID" value="PPAI002888-PA"/>
    <property type="gene ID" value="PPAI002888"/>
</dbReference>
<reference evidence="1" key="1">
    <citation type="submission" date="2022-08" db="UniProtKB">
        <authorList>
            <consortium name="EnsemblMetazoa"/>
        </authorList>
    </citation>
    <scope>IDENTIFICATION</scope>
    <source>
        <strain evidence="1">Israel</strain>
    </source>
</reference>
<name>A0A1B0D5X9_PHLPP</name>
<dbReference type="VEuPathDB" id="VectorBase:PPAPM1_006447"/>
<evidence type="ECO:0000313" key="1">
    <source>
        <dbReference type="EnsemblMetazoa" id="PPAI002888-PA"/>
    </source>
</evidence>
<accession>A0A1B0D5X9</accession>
<dbReference type="EMBL" id="AJVK01000489">
    <property type="status" value="NOT_ANNOTATED_CDS"/>
    <property type="molecule type" value="Genomic_DNA"/>
</dbReference>
<protein>
    <submittedName>
        <fullName evidence="1">Uncharacterized protein</fullName>
    </submittedName>
</protein>
<dbReference type="VEuPathDB" id="VectorBase:PPAI002888"/>
<dbReference type="AlphaFoldDB" id="A0A1B0D5X9"/>
<keyword evidence="2" id="KW-1185">Reference proteome</keyword>
<sequence>MDLVTLPPCSRRLEGMPQEPTPDPSVLKISSTFLTSTPIKTEQDILEKSMPEDDPNSNSEVNIVELKKGPRWGPQHKGAQELANLYSSDSVIPSYHTVWSWICLVYEEQKSWSIDVTGRHASAW</sequence>